<evidence type="ECO:0000256" key="1">
    <source>
        <dbReference type="SAM" id="MobiDB-lite"/>
    </source>
</evidence>
<dbReference type="AlphaFoldDB" id="A0A0B6YTB0"/>
<accession>A0A0B6YTB0</accession>
<evidence type="ECO:0000313" key="2">
    <source>
        <dbReference type="EMBL" id="CEK58755.1"/>
    </source>
</evidence>
<gene>
    <name evidence="2" type="primary">ORF34103</name>
</gene>
<reference evidence="2" key="1">
    <citation type="submission" date="2014-12" db="EMBL/GenBank/DDBJ databases">
        <title>Insight into the proteome of Arion vulgaris.</title>
        <authorList>
            <person name="Aradska J."/>
            <person name="Bulat T."/>
            <person name="Smidak R."/>
            <person name="Sarate P."/>
            <person name="Gangsoo J."/>
            <person name="Sialana F."/>
            <person name="Bilban M."/>
            <person name="Lubec G."/>
        </authorList>
    </citation>
    <scope>NUCLEOTIDE SEQUENCE</scope>
    <source>
        <tissue evidence="2">Skin</tissue>
    </source>
</reference>
<sequence>VLSEPKVVLKSVSSAFHKPNVIVKTNSSVIKPVEIPLVSSSIRGDNSKNVNNVESHSDVKSSGEASASSVCTCKECPDCVTRFLQSFQ</sequence>
<dbReference type="EMBL" id="HACG01011890">
    <property type="protein sequence ID" value="CEK58755.1"/>
    <property type="molecule type" value="Transcribed_RNA"/>
</dbReference>
<feature type="region of interest" description="Disordered" evidence="1">
    <location>
        <begin position="46"/>
        <end position="65"/>
    </location>
</feature>
<proteinExistence type="predicted"/>
<organism evidence="2">
    <name type="scientific">Arion vulgaris</name>
    <dbReference type="NCBI Taxonomy" id="1028688"/>
    <lineage>
        <taxon>Eukaryota</taxon>
        <taxon>Metazoa</taxon>
        <taxon>Spiralia</taxon>
        <taxon>Lophotrochozoa</taxon>
        <taxon>Mollusca</taxon>
        <taxon>Gastropoda</taxon>
        <taxon>Heterobranchia</taxon>
        <taxon>Euthyneura</taxon>
        <taxon>Panpulmonata</taxon>
        <taxon>Eupulmonata</taxon>
        <taxon>Stylommatophora</taxon>
        <taxon>Helicina</taxon>
        <taxon>Arionoidea</taxon>
        <taxon>Arionidae</taxon>
        <taxon>Arion</taxon>
    </lineage>
</organism>
<protein>
    <submittedName>
        <fullName evidence="2">Uncharacterized protein</fullName>
    </submittedName>
</protein>
<name>A0A0B6YTB0_9EUPU</name>
<feature type="non-terminal residue" evidence="2">
    <location>
        <position position="1"/>
    </location>
</feature>